<dbReference type="EMBL" id="CADCXU010021910">
    <property type="protein sequence ID" value="CAB0009640.1"/>
    <property type="molecule type" value="Genomic_DNA"/>
</dbReference>
<feature type="non-terminal residue" evidence="1">
    <location>
        <position position="1"/>
    </location>
</feature>
<dbReference type="Proteomes" id="UP000479000">
    <property type="component" value="Unassembled WGS sequence"/>
</dbReference>
<feature type="non-terminal residue" evidence="1">
    <location>
        <position position="71"/>
    </location>
</feature>
<evidence type="ECO:0000313" key="1">
    <source>
        <dbReference type="EMBL" id="CAB0009640.1"/>
    </source>
</evidence>
<dbReference type="AlphaFoldDB" id="A0A6H5H1F4"/>
<reference evidence="1 2" key="1">
    <citation type="submission" date="2020-02" db="EMBL/GenBank/DDBJ databases">
        <authorList>
            <person name="Ferguson B K."/>
        </authorList>
    </citation>
    <scope>NUCLEOTIDE SEQUENCE [LARGE SCALE GENOMIC DNA]</scope>
</reference>
<name>A0A6H5H1F4_9HEMI</name>
<accession>A0A6H5H1F4</accession>
<evidence type="ECO:0000313" key="2">
    <source>
        <dbReference type="Proteomes" id="UP000479000"/>
    </source>
</evidence>
<sequence length="71" mass="8151">MNEGRDAYAWRRSCVSMEEEMRMHGVGTAYVWRRRLCMEEEMRKYGGGDACVWRRGCVCDEEGLCMCGGGS</sequence>
<keyword evidence="2" id="KW-1185">Reference proteome</keyword>
<gene>
    <name evidence="1" type="ORF">NTEN_LOCUS14770</name>
</gene>
<proteinExistence type="predicted"/>
<organism evidence="1 2">
    <name type="scientific">Nesidiocoris tenuis</name>
    <dbReference type="NCBI Taxonomy" id="355587"/>
    <lineage>
        <taxon>Eukaryota</taxon>
        <taxon>Metazoa</taxon>
        <taxon>Ecdysozoa</taxon>
        <taxon>Arthropoda</taxon>
        <taxon>Hexapoda</taxon>
        <taxon>Insecta</taxon>
        <taxon>Pterygota</taxon>
        <taxon>Neoptera</taxon>
        <taxon>Paraneoptera</taxon>
        <taxon>Hemiptera</taxon>
        <taxon>Heteroptera</taxon>
        <taxon>Panheteroptera</taxon>
        <taxon>Cimicomorpha</taxon>
        <taxon>Miridae</taxon>
        <taxon>Dicyphina</taxon>
        <taxon>Nesidiocoris</taxon>
    </lineage>
</organism>
<protein>
    <submittedName>
        <fullName evidence="1">Uncharacterized protein</fullName>
    </submittedName>
</protein>